<dbReference type="PANTHER" id="PTHR10963:SF62">
    <property type="entry name" value="GLUCAN 1,3-BETA-GLUCOSIDASE"/>
    <property type="match status" value="1"/>
</dbReference>
<dbReference type="GeneID" id="19164118"/>
<comment type="caution">
    <text evidence="4">The sequence shown here is derived from an EMBL/GenBank/DDBJ whole genome shotgun (WGS) entry which is preliminary data.</text>
</comment>
<name>W9XPJ8_9EURO</name>
<dbReference type="HOGENOM" id="CLU_019533_1_1_1"/>
<keyword evidence="2" id="KW-0472">Membrane</keyword>
<evidence type="ECO:0000256" key="2">
    <source>
        <dbReference type="SAM" id="Phobius"/>
    </source>
</evidence>
<dbReference type="InterPro" id="IPR050546">
    <property type="entry name" value="Glycosyl_Hydrlase_16"/>
</dbReference>
<dbReference type="InterPro" id="IPR013320">
    <property type="entry name" value="ConA-like_dom_sf"/>
</dbReference>
<dbReference type="OrthoDB" id="4781at2759"/>
<feature type="region of interest" description="Disordered" evidence="1">
    <location>
        <begin position="98"/>
        <end position="131"/>
    </location>
</feature>
<dbReference type="PROSITE" id="PS51762">
    <property type="entry name" value="GH16_2"/>
    <property type="match status" value="1"/>
</dbReference>
<proteinExistence type="predicted"/>
<feature type="compositionally biased region" description="Polar residues" evidence="1">
    <location>
        <begin position="26"/>
        <end position="38"/>
    </location>
</feature>
<dbReference type="GO" id="GO:0004553">
    <property type="term" value="F:hydrolase activity, hydrolyzing O-glycosyl compounds"/>
    <property type="evidence" value="ECO:0007669"/>
    <property type="project" value="InterPro"/>
</dbReference>
<gene>
    <name evidence="4" type="ORF">A1O1_09273</name>
</gene>
<dbReference type="Gene3D" id="2.60.120.200">
    <property type="match status" value="1"/>
</dbReference>
<feature type="transmembrane region" description="Helical" evidence="2">
    <location>
        <begin position="212"/>
        <end position="233"/>
    </location>
</feature>
<feature type="domain" description="GH16" evidence="3">
    <location>
        <begin position="247"/>
        <end position="573"/>
    </location>
</feature>
<reference evidence="4 5" key="1">
    <citation type="submission" date="2013-03" db="EMBL/GenBank/DDBJ databases">
        <title>The Genome Sequence of Capronia coronata CBS 617.96.</title>
        <authorList>
            <consortium name="The Broad Institute Genomics Platform"/>
            <person name="Cuomo C."/>
            <person name="de Hoog S."/>
            <person name="Gorbushina A."/>
            <person name="Walker B."/>
            <person name="Young S.K."/>
            <person name="Zeng Q."/>
            <person name="Gargeya S."/>
            <person name="Fitzgerald M."/>
            <person name="Haas B."/>
            <person name="Abouelleil A."/>
            <person name="Allen A.W."/>
            <person name="Alvarado L."/>
            <person name="Arachchi H.M."/>
            <person name="Berlin A.M."/>
            <person name="Chapman S.B."/>
            <person name="Gainer-Dewar J."/>
            <person name="Goldberg J."/>
            <person name="Griggs A."/>
            <person name="Gujja S."/>
            <person name="Hansen M."/>
            <person name="Howarth C."/>
            <person name="Imamovic A."/>
            <person name="Ireland A."/>
            <person name="Larimer J."/>
            <person name="McCowan C."/>
            <person name="Murphy C."/>
            <person name="Pearson M."/>
            <person name="Poon T.W."/>
            <person name="Priest M."/>
            <person name="Roberts A."/>
            <person name="Saif S."/>
            <person name="Shea T."/>
            <person name="Sisk P."/>
            <person name="Sykes S."/>
            <person name="Wortman J."/>
            <person name="Nusbaum C."/>
            <person name="Birren B."/>
        </authorList>
    </citation>
    <scope>NUCLEOTIDE SEQUENCE [LARGE SCALE GENOMIC DNA]</scope>
    <source>
        <strain evidence="4 5">CBS 617.96</strain>
    </source>
</reference>
<feature type="compositionally biased region" description="Basic and acidic residues" evidence="1">
    <location>
        <begin position="50"/>
        <end position="76"/>
    </location>
</feature>
<dbReference type="STRING" id="1182541.W9XPJ8"/>
<dbReference type="Pfam" id="PF00722">
    <property type="entry name" value="Glyco_hydro_16"/>
    <property type="match status" value="1"/>
</dbReference>
<keyword evidence="2" id="KW-1133">Transmembrane helix</keyword>
<dbReference type="AlphaFoldDB" id="W9XPJ8"/>
<dbReference type="RefSeq" id="XP_007728319.1">
    <property type="nucleotide sequence ID" value="XM_007730129.1"/>
</dbReference>
<accession>W9XPJ8</accession>
<dbReference type="SUPFAM" id="SSF49899">
    <property type="entry name" value="Concanavalin A-like lectins/glucanases"/>
    <property type="match status" value="1"/>
</dbReference>
<dbReference type="InterPro" id="IPR000757">
    <property type="entry name" value="Beta-glucanase-like"/>
</dbReference>
<dbReference type="PANTHER" id="PTHR10963">
    <property type="entry name" value="GLYCOSYL HYDROLASE-RELATED"/>
    <property type="match status" value="1"/>
</dbReference>
<dbReference type="EMBL" id="AMWN01000011">
    <property type="protein sequence ID" value="EXJ78871.1"/>
    <property type="molecule type" value="Genomic_DNA"/>
</dbReference>
<evidence type="ECO:0000259" key="3">
    <source>
        <dbReference type="PROSITE" id="PS51762"/>
    </source>
</evidence>
<evidence type="ECO:0000313" key="5">
    <source>
        <dbReference type="Proteomes" id="UP000019484"/>
    </source>
</evidence>
<protein>
    <recommendedName>
        <fullName evidence="3">GH16 domain-containing protein</fullName>
    </recommendedName>
</protein>
<keyword evidence="2" id="KW-0812">Transmembrane</keyword>
<feature type="region of interest" description="Disordered" evidence="1">
    <location>
        <begin position="1"/>
        <end position="81"/>
    </location>
</feature>
<dbReference type="eggNOG" id="ENOG502QRX5">
    <property type="taxonomic scope" value="Eukaryota"/>
</dbReference>
<evidence type="ECO:0000256" key="1">
    <source>
        <dbReference type="SAM" id="MobiDB-lite"/>
    </source>
</evidence>
<dbReference type="GO" id="GO:0005975">
    <property type="term" value="P:carbohydrate metabolic process"/>
    <property type="evidence" value="ECO:0007669"/>
    <property type="project" value="InterPro"/>
</dbReference>
<dbReference type="Proteomes" id="UP000019484">
    <property type="component" value="Unassembled WGS sequence"/>
</dbReference>
<sequence length="584" mass="65708">MEGTDPSTERASSEHVGVAVPYPTPTLEQGSVTHSESNIPRRFASFSYPQREKVVSREDAPKDTEPEREPDVETGRFVKPSYTGIRSGISRLWRRAATPQPDKDNHIAETTPSSSFSSPEKIGKAGSENGQAAEINEKAAEPLSQEDGLGLSRFMSLTKQTTADAPLYKIRTAEKAPVQPGVYFRSRRVKAGEVDTSWLDHIKDPRQKWQSILPLLGLFLGLCISGVNIYMGYRSVPVHNYCLLYDDDFSEPKLNKDVWLQEVQVGGFGNGQFEETTGDEENVFIKDHMLHIMPTLQDERLITQNTTINLLERGTCTATGWFDCVATTNTTNGTIVNPVKSGRLNSRKGANIRFGRVEVVAKMPQGDWLWPAIWMFPTNSDYGTWPASGEIDIVETRGNNWTYPQSGNDIISSTLHWGPDTAHDGWWRTYHKEKALHSTFSDRFHTFGLEWTEKYIYTYLDSRLLQVLYHKFTSFWEIGGFTGLSLATVGNIWGNGTVAAPFDRDFSLILDVAVGGTNNWFQDGVAGKPWEDSSQIAKKQFWDARDQWYPTWENHNGHAMKIKSVKMWQLQGYNGCGDNARPIG</sequence>
<evidence type="ECO:0000313" key="4">
    <source>
        <dbReference type="EMBL" id="EXJ78871.1"/>
    </source>
</evidence>
<keyword evidence="5" id="KW-1185">Reference proteome</keyword>
<organism evidence="4 5">
    <name type="scientific">Capronia coronata CBS 617.96</name>
    <dbReference type="NCBI Taxonomy" id="1182541"/>
    <lineage>
        <taxon>Eukaryota</taxon>
        <taxon>Fungi</taxon>
        <taxon>Dikarya</taxon>
        <taxon>Ascomycota</taxon>
        <taxon>Pezizomycotina</taxon>
        <taxon>Eurotiomycetes</taxon>
        <taxon>Chaetothyriomycetidae</taxon>
        <taxon>Chaetothyriales</taxon>
        <taxon>Herpotrichiellaceae</taxon>
        <taxon>Capronia</taxon>
    </lineage>
</organism>